<dbReference type="Gene3D" id="1.20.1080.10">
    <property type="entry name" value="Glycerol uptake facilitator protein"/>
    <property type="match status" value="1"/>
</dbReference>
<evidence type="ECO:0000256" key="8">
    <source>
        <dbReference type="ARBA" id="ARBA00049016"/>
    </source>
</evidence>
<evidence type="ECO:0000256" key="12">
    <source>
        <dbReference type="SAM" id="Phobius"/>
    </source>
</evidence>
<dbReference type="EMBL" id="CAKOGP040001759">
    <property type="protein sequence ID" value="CAJ1950013.1"/>
    <property type="molecule type" value="Genomic_DNA"/>
</dbReference>
<feature type="transmembrane region" description="Helical" evidence="12">
    <location>
        <begin position="252"/>
        <end position="271"/>
    </location>
</feature>
<feature type="transmembrane region" description="Helical" evidence="12">
    <location>
        <begin position="283"/>
        <end position="305"/>
    </location>
</feature>
<reference evidence="13" key="1">
    <citation type="submission" date="2023-08" db="EMBL/GenBank/DDBJ databases">
        <authorList>
            <person name="Audoor S."/>
            <person name="Bilcke G."/>
        </authorList>
    </citation>
    <scope>NUCLEOTIDE SEQUENCE</scope>
</reference>
<comment type="catalytic activity">
    <reaction evidence="8">
        <text>formate(in) + H(+)(in) = formate(out) + H(+)(out)</text>
        <dbReference type="Rhea" id="RHEA:80887"/>
        <dbReference type="ChEBI" id="CHEBI:15378"/>
        <dbReference type="ChEBI" id="CHEBI:15740"/>
    </reaction>
</comment>
<keyword evidence="3 12" id="KW-0812">Transmembrane</keyword>
<keyword evidence="4 12" id="KW-1133">Transmembrane helix</keyword>
<feature type="transmembrane region" description="Helical" evidence="12">
    <location>
        <begin position="165"/>
        <end position="191"/>
    </location>
</feature>
<accession>A0AAD2PUF2</accession>
<feature type="region of interest" description="Disordered" evidence="11">
    <location>
        <begin position="362"/>
        <end position="402"/>
    </location>
</feature>
<feature type="region of interest" description="Disordered" evidence="11">
    <location>
        <begin position="1"/>
        <end position="29"/>
    </location>
</feature>
<organism evidence="13 14">
    <name type="scientific">Cylindrotheca closterium</name>
    <dbReference type="NCBI Taxonomy" id="2856"/>
    <lineage>
        <taxon>Eukaryota</taxon>
        <taxon>Sar</taxon>
        <taxon>Stramenopiles</taxon>
        <taxon>Ochrophyta</taxon>
        <taxon>Bacillariophyta</taxon>
        <taxon>Bacillariophyceae</taxon>
        <taxon>Bacillariophycidae</taxon>
        <taxon>Bacillariales</taxon>
        <taxon>Bacillariaceae</taxon>
        <taxon>Cylindrotheca</taxon>
    </lineage>
</organism>
<feature type="compositionally biased region" description="Polar residues" evidence="11">
    <location>
        <begin position="366"/>
        <end position="383"/>
    </location>
</feature>
<evidence type="ECO:0000256" key="9">
    <source>
        <dbReference type="ARBA" id="ARBA00049088"/>
    </source>
</evidence>
<comment type="caution">
    <text evidence="13">The sequence shown here is derived from an EMBL/GenBank/DDBJ whole genome shotgun (WGS) entry which is preliminary data.</text>
</comment>
<evidence type="ECO:0000313" key="13">
    <source>
        <dbReference type="EMBL" id="CAJ1950013.1"/>
    </source>
</evidence>
<feature type="compositionally biased region" description="Low complexity" evidence="11">
    <location>
        <begin position="1"/>
        <end position="18"/>
    </location>
</feature>
<dbReference type="InterPro" id="IPR023271">
    <property type="entry name" value="Aquaporin-like"/>
</dbReference>
<dbReference type="GO" id="GO:0015499">
    <property type="term" value="F:formate transmembrane transporter activity"/>
    <property type="evidence" value="ECO:0007669"/>
    <property type="project" value="TreeGrafter"/>
</dbReference>
<feature type="transmembrane region" description="Helical" evidence="12">
    <location>
        <begin position="203"/>
        <end position="224"/>
    </location>
</feature>
<evidence type="ECO:0008006" key="15">
    <source>
        <dbReference type="Google" id="ProtNLM"/>
    </source>
</evidence>
<dbReference type="InterPro" id="IPR000292">
    <property type="entry name" value="For/NO2_transpt"/>
</dbReference>
<evidence type="ECO:0000256" key="3">
    <source>
        <dbReference type="ARBA" id="ARBA00022692"/>
    </source>
</evidence>
<comment type="catalytic activity">
    <reaction evidence="7">
        <text>pyruvate(out) + H(+)(out) = pyruvate(in) + H(+)(in)</text>
        <dbReference type="Rhea" id="RHEA:64720"/>
        <dbReference type="ChEBI" id="CHEBI:15361"/>
        <dbReference type="ChEBI" id="CHEBI:15378"/>
    </reaction>
</comment>
<evidence type="ECO:0000256" key="6">
    <source>
        <dbReference type="ARBA" id="ARBA00034245"/>
    </source>
</evidence>
<evidence type="ECO:0000256" key="2">
    <source>
        <dbReference type="ARBA" id="ARBA00011255"/>
    </source>
</evidence>
<sequence length="402" mass="43861">MTRTSEQSSTTPPTEHSSMVVGSDGTVLKRDCDDEGEVLHENVSNVQKLFRRMSSSNVSGDLERGVPRQRKLHKMLASRGHSQPQTVERQESMKKIVQQVTLNYSPTKSGKDTLEAVYKTGEYKAALPLNILVVQSFMAGIYIAMAGHLYLAVGGGALGAAMFPTGLIAVILTSAELFTGDSLVFVASVLGKRVAFSKLLRNWTVSWIMNFAGCLFWAYLLAYASDSLESLDKIDFAIAVALKKTKPSWGCILLKGIAANFMVCVGVWQAACAEEVAGKILCLWFPITAFVLMGFDHCIANQFLIPLGMMLGADISIKKLLLEALLPATLGNIVGGGLLVGGIYWYVFDSKMKNKLRLPVVRKQESSQSNGKPAASKDTNSTDTMDRNHKPSTHLEEEEQDI</sequence>
<evidence type="ECO:0000256" key="1">
    <source>
        <dbReference type="ARBA" id="ARBA00004651"/>
    </source>
</evidence>
<comment type="subcellular location">
    <subcellularLocation>
        <location evidence="1">Cell membrane</location>
        <topology evidence="1">Multi-pass membrane protein</topology>
    </subcellularLocation>
</comment>
<evidence type="ECO:0000256" key="7">
    <source>
        <dbReference type="ARBA" id="ARBA00047693"/>
    </source>
</evidence>
<feature type="transmembrane region" description="Helical" evidence="12">
    <location>
        <begin position="325"/>
        <end position="347"/>
    </location>
</feature>
<comment type="subunit">
    <text evidence="2">Homopentamer.</text>
</comment>
<keyword evidence="14" id="KW-1185">Reference proteome</keyword>
<evidence type="ECO:0000256" key="11">
    <source>
        <dbReference type="SAM" id="MobiDB-lite"/>
    </source>
</evidence>
<comment type="similarity">
    <text evidence="10">Belongs to the FNT transporter (TC 1.A.16) family.</text>
</comment>
<feature type="compositionally biased region" description="Basic and acidic residues" evidence="11">
    <location>
        <begin position="384"/>
        <end position="395"/>
    </location>
</feature>
<evidence type="ECO:0000256" key="10">
    <source>
        <dbReference type="ARBA" id="ARBA00049660"/>
    </source>
</evidence>
<keyword evidence="5 12" id="KW-0472">Membrane</keyword>
<dbReference type="AlphaFoldDB" id="A0AAD2PUF2"/>
<protein>
    <recommendedName>
        <fullName evidence="15">Formate/nitrite transporter</fullName>
    </recommendedName>
</protein>
<dbReference type="Proteomes" id="UP001295423">
    <property type="component" value="Unassembled WGS sequence"/>
</dbReference>
<feature type="transmembrane region" description="Helical" evidence="12">
    <location>
        <begin position="129"/>
        <end position="153"/>
    </location>
</feature>
<evidence type="ECO:0000313" key="14">
    <source>
        <dbReference type="Proteomes" id="UP001295423"/>
    </source>
</evidence>
<evidence type="ECO:0000256" key="5">
    <source>
        <dbReference type="ARBA" id="ARBA00023136"/>
    </source>
</evidence>
<dbReference type="Pfam" id="PF01226">
    <property type="entry name" value="Form_Nir_trans"/>
    <property type="match status" value="1"/>
</dbReference>
<comment type="catalytic activity">
    <reaction evidence="9">
        <text>acetate(out) + H(+)(out) = acetate(in) + H(+)(in)</text>
        <dbReference type="Rhea" id="RHEA:71803"/>
        <dbReference type="ChEBI" id="CHEBI:15378"/>
        <dbReference type="ChEBI" id="CHEBI:30089"/>
    </reaction>
</comment>
<proteinExistence type="inferred from homology"/>
<dbReference type="GO" id="GO:0005886">
    <property type="term" value="C:plasma membrane"/>
    <property type="evidence" value="ECO:0007669"/>
    <property type="project" value="UniProtKB-SubCell"/>
</dbReference>
<comment type="catalytic activity">
    <reaction evidence="6">
        <text>(S)-lactate(in) + H(+)(in) = (S)-lactate(out) + H(+)(out)</text>
        <dbReference type="Rhea" id="RHEA:29415"/>
        <dbReference type="ChEBI" id="CHEBI:15378"/>
        <dbReference type="ChEBI" id="CHEBI:16651"/>
    </reaction>
</comment>
<evidence type="ECO:0000256" key="4">
    <source>
        <dbReference type="ARBA" id="ARBA00022989"/>
    </source>
</evidence>
<name>A0AAD2PUF2_9STRA</name>
<dbReference type="PANTHER" id="PTHR30520">
    <property type="entry name" value="FORMATE TRANSPORTER-RELATED"/>
    <property type="match status" value="1"/>
</dbReference>
<dbReference type="PANTHER" id="PTHR30520:SF6">
    <property type="entry name" value="FORMATE_NITRATE FAMILY TRANSPORTER (EUROFUNG)"/>
    <property type="match status" value="1"/>
</dbReference>
<gene>
    <name evidence="13" type="ORF">CYCCA115_LOCUS12378</name>
</gene>